<dbReference type="Proteomes" id="UP001589774">
    <property type="component" value="Unassembled WGS sequence"/>
</dbReference>
<dbReference type="InterPro" id="IPR050553">
    <property type="entry name" value="Thioredoxin_ResA/DsbE_sf"/>
</dbReference>
<gene>
    <name evidence="2" type="ORF">ACFFI0_20525</name>
</gene>
<dbReference type="PANTHER" id="PTHR42852">
    <property type="entry name" value="THIOL:DISULFIDE INTERCHANGE PROTEIN DSBE"/>
    <property type="match status" value="1"/>
</dbReference>
<accession>A0ABV6HP84</accession>
<dbReference type="InterPro" id="IPR000866">
    <property type="entry name" value="AhpC/TSA"/>
</dbReference>
<reference evidence="2 3" key="1">
    <citation type="submission" date="2024-09" db="EMBL/GenBank/DDBJ databases">
        <authorList>
            <person name="Sun Q."/>
            <person name="Mori K."/>
        </authorList>
    </citation>
    <scope>NUCLEOTIDE SEQUENCE [LARGE SCALE GENOMIC DNA]</scope>
    <source>
        <strain evidence="2 3">CCM 7765</strain>
    </source>
</reference>
<dbReference type="InterPro" id="IPR036249">
    <property type="entry name" value="Thioredoxin-like_sf"/>
</dbReference>
<dbReference type="InterPro" id="IPR013766">
    <property type="entry name" value="Thioredoxin_domain"/>
</dbReference>
<dbReference type="Gene3D" id="3.40.30.10">
    <property type="entry name" value="Glutaredoxin"/>
    <property type="match status" value="1"/>
</dbReference>
<dbReference type="SUPFAM" id="SSF52833">
    <property type="entry name" value="Thioredoxin-like"/>
    <property type="match status" value="1"/>
</dbReference>
<dbReference type="PANTHER" id="PTHR42852:SF17">
    <property type="entry name" value="THIOREDOXIN-LIKE PROTEIN HI_1115"/>
    <property type="match status" value="1"/>
</dbReference>
<protein>
    <submittedName>
        <fullName evidence="2">TlpA family protein disulfide reductase</fullName>
    </submittedName>
</protein>
<dbReference type="EMBL" id="JBHLWO010000002">
    <property type="protein sequence ID" value="MFC0320723.1"/>
    <property type="molecule type" value="Genomic_DNA"/>
</dbReference>
<feature type="domain" description="Thioredoxin" evidence="1">
    <location>
        <begin position="61"/>
        <end position="250"/>
    </location>
</feature>
<comment type="caution">
    <text evidence="2">The sequence shown here is derived from an EMBL/GenBank/DDBJ whole genome shotgun (WGS) entry which is preliminary data.</text>
</comment>
<name>A0ABV6HP84_9SPHI</name>
<organism evidence="2 3">
    <name type="scientific">Olivibacter oleidegradans</name>
    <dbReference type="NCBI Taxonomy" id="760123"/>
    <lineage>
        <taxon>Bacteria</taxon>
        <taxon>Pseudomonadati</taxon>
        <taxon>Bacteroidota</taxon>
        <taxon>Sphingobacteriia</taxon>
        <taxon>Sphingobacteriales</taxon>
        <taxon>Sphingobacteriaceae</taxon>
        <taxon>Olivibacter</taxon>
    </lineage>
</organism>
<evidence type="ECO:0000313" key="3">
    <source>
        <dbReference type="Proteomes" id="UP001589774"/>
    </source>
</evidence>
<dbReference type="CDD" id="cd02966">
    <property type="entry name" value="TlpA_like_family"/>
    <property type="match status" value="1"/>
</dbReference>
<dbReference type="RefSeq" id="WP_377477636.1">
    <property type="nucleotide sequence ID" value="NZ_JBHLWO010000002.1"/>
</dbReference>
<sequence>MTALRNGETARGSGLCGLKPYTVYLITLKILFCVCLAHARQSSSPEAAKGVALITDSIKPLQIGDTIPEALWHMPLQMVKAGQEGSTTVKLNNYRGKLIILDFWATWCTPCIAMIPKMDSLQKTFSKQLQFISCSSQKEEQVLPFIAKLEQRLKQQFHIPLVNGKNFLYRAFPHVYLPHYVWIYKGRVRAITAFREVNQSNIESVLNGKNVKLPLKIDEKRVKVDYAKPLFIDGNGGTGDELQYISQLAKYTPGISGYHLKIDSVNGDKITLSNMPLYKIYAFAYGERYDYIGDNRVLLTVKESEPIMPGEGESFKQWRMKYAYCYELKVPSALNSRFYRMMQADLARLFPQYRARLKKKKMRCLALVRTSNIDKLKAKPGEGLESTKLVYSINNGPLSNLIDDLNIFSLQMLPTPVIDETGYRDFVTLTLDCNLSKVDELNRELAKYDLALKEVKRSIKVLEISDAVLKQ</sequence>
<dbReference type="PROSITE" id="PS51352">
    <property type="entry name" value="THIOREDOXIN_2"/>
    <property type="match status" value="1"/>
</dbReference>
<evidence type="ECO:0000313" key="2">
    <source>
        <dbReference type="EMBL" id="MFC0320723.1"/>
    </source>
</evidence>
<dbReference type="Pfam" id="PF00578">
    <property type="entry name" value="AhpC-TSA"/>
    <property type="match status" value="1"/>
</dbReference>
<evidence type="ECO:0000259" key="1">
    <source>
        <dbReference type="PROSITE" id="PS51352"/>
    </source>
</evidence>
<proteinExistence type="predicted"/>
<keyword evidence="3" id="KW-1185">Reference proteome</keyword>